<name>A0A371B055_9FIRM</name>
<organism evidence="1 2">
    <name type="scientific">Anaerosacchariphilus polymeriproducens</name>
    <dbReference type="NCBI Taxonomy" id="1812858"/>
    <lineage>
        <taxon>Bacteria</taxon>
        <taxon>Bacillati</taxon>
        <taxon>Bacillota</taxon>
        <taxon>Clostridia</taxon>
        <taxon>Lachnospirales</taxon>
        <taxon>Lachnospiraceae</taxon>
        <taxon>Anaerosacchariphilus</taxon>
    </lineage>
</organism>
<dbReference type="EMBL" id="QRCT01000004">
    <property type="protein sequence ID" value="RDU25197.1"/>
    <property type="molecule type" value="Genomic_DNA"/>
</dbReference>
<proteinExistence type="predicted"/>
<dbReference type="RefSeq" id="WP_115480230.1">
    <property type="nucleotide sequence ID" value="NZ_QRCT01000004.1"/>
</dbReference>
<gene>
    <name evidence="1" type="ORF">DWV06_00535</name>
</gene>
<evidence type="ECO:0000313" key="2">
    <source>
        <dbReference type="Proteomes" id="UP000255036"/>
    </source>
</evidence>
<evidence type="ECO:0000313" key="1">
    <source>
        <dbReference type="EMBL" id="RDU25197.1"/>
    </source>
</evidence>
<dbReference type="OrthoDB" id="9792639at2"/>
<dbReference type="Proteomes" id="UP000255036">
    <property type="component" value="Unassembled WGS sequence"/>
</dbReference>
<sequence>MINNADRTVLNETVKNTRMAVQSIETILNRVDDEDLSYELNCQEEKYKKIEKKAVNRLKDYNTKVQDDSIPQKLMIKSSIQAKTLMNNGSKHIADMMIQGSTKGITELSKVLNENKNASKSVCEIAKELVDFEEKNIERLKTYL</sequence>
<accession>A0A371B055</accession>
<protein>
    <recommendedName>
        <fullName evidence="3">DUF2383 domain-containing protein</fullName>
    </recommendedName>
</protein>
<evidence type="ECO:0008006" key="3">
    <source>
        <dbReference type="Google" id="ProtNLM"/>
    </source>
</evidence>
<dbReference type="AlphaFoldDB" id="A0A371B055"/>
<keyword evidence="2" id="KW-1185">Reference proteome</keyword>
<reference evidence="1 2" key="1">
    <citation type="submission" date="2018-07" db="EMBL/GenBank/DDBJ databases">
        <title>Anaerosacharophilus polymeroproducens gen. nov. sp. nov., an anaerobic bacterium isolated from salt field.</title>
        <authorList>
            <person name="Kim W."/>
            <person name="Yang S.-H."/>
            <person name="Oh J."/>
            <person name="Lee J.-H."/>
            <person name="Kwon K.K."/>
        </authorList>
    </citation>
    <scope>NUCLEOTIDE SEQUENCE [LARGE SCALE GENOMIC DNA]</scope>
    <source>
        <strain evidence="1 2">MCWD5</strain>
    </source>
</reference>
<comment type="caution">
    <text evidence="1">The sequence shown here is derived from an EMBL/GenBank/DDBJ whole genome shotgun (WGS) entry which is preliminary data.</text>
</comment>